<keyword evidence="2" id="KW-0813">Transport</keyword>
<accession>A4WKA0</accession>
<dbReference type="InterPro" id="IPR002781">
    <property type="entry name" value="TM_pro_TauE-like"/>
</dbReference>
<dbReference type="GO" id="GO:0005886">
    <property type="term" value="C:plasma membrane"/>
    <property type="evidence" value="ECO:0007669"/>
    <property type="project" value="UniProtKB-SubCell"/>
</dbReference>
<comment type="subcellular location">
    <subcellularLocation>
        <location evidence="1 7">Cell membrane</location>
        <topology evidence="1 7">Multi-pass membrane protein</topology>
    </subcellularLocation>
</comment>
<evidence type="ECO:0000256" key="4">
    <source>
        <dbReference type="ARBA" id="ARBA00022692"/>
    </source>
</evidence>
<evidence type="ECO:0000256" key="2">
    <source>
        <dbReference type="ARBA" id="ARBA00022448"/>
    </source>
</evidence>
<dbReference type="Pfam" id="PF01925">
    <property type="entry name" value="TauE"/>
    <property type="match status" value="1"/>
</dbReference>
<feature type="transmembrane region" description="Helical" evidence="7">
    <location>
        <begin position="187"/>
        <end position="211"/>
    </location>
</feature>
<evidence type="ECO:0000313" key="9">
    <source>
        <dbReference type="Proteomes" id="UP000001567"/>
    </source>
</evidence>
<feature type="transmembrane region" description="Helical" evidence="7">
    <location>
        <begin position="255"/>
        <end position="276"/>
    </location>
</feature>
<evidence type="ECO:0000256" key="5">
    <source>
        <dbReference type="ARBA" id="ARBA00022989"/>
    </source>
</evidence>
<gene>
    <name evidence="8" type="ordered locus">Pars_1253</name>
</gene>
<evidence type="ECO:0000313" key="8">
    <source>
        <dbReference type="EMBL" id="ABP50817.1"/>
    </source>
</evidence>
<proteinExistence type="inferred from homology"/>
<sequence length="307" mass="32840">MLYNNTRGRFGKNKNKIKLISVVPPLEFLGLVLGVSAFSGLLGALTGLGGGAFLVPIYTLYMGIPFPYAAGASLISTIATSSGSASVYIRKGIVNVRIGVGLAVATTTGSIIGSILVARIYAAGLEHVLYLIFGSVLLAQIYVQWSRSKSELPPPRDPDWTTRVFQLWGRYYDEALGREVEYHGVRWWLGALIMLAAGVISGLLGIGAGVLKVLAMDWAMNLPMKVSTTTSNYMIGITAATGSAVYWAHGYIQPFLAAGTAIGVLAGSYVGTKILMKITGRKIRYIFIAILAYLGVRMVLRGLGYGF</sequence>
<protein>
    <recommendedName>
        <fullName evidence="7">Probable membrane transporter protein</fullName>
    </recommendedName>
</protein>
<dbReference type="PANTHER" id="PTHR30269:SF37">
    <property type="entry name" value="MEMBRANE TRANSPORTER PROTEIN"/>
    <property type="match status" value="1"/>
</dbReference>
<keyword evidence="4 7" id="KW-0812">Transmembrane</keyword>
<dbReference type="EMBL" id="CP000660">
    <property type="protein sequence ID" value="ABP50817.1"/>
    <property type="molecule type" value="Genomic_DNA"/>
</dbReference>
<keyword evidence="5 7" id="KW-1133">Transmembrane helix</keyword>
<dbReference type="STRING" id="340102.Pars_1253"/>
<feature type="transmembrane region" description="Helical" evidence="7">
    <location>
        <begin position="101"/>
        <end position="121"/>
    </location>
</feature>
<comment type="similarity">
    <text evidence="7">Belongs to the 4-toluene sulfonate uptake permease (TSUP) (TC 2.A.102) family.</text>
</comment>
<keyword evidence="6 7" id="KW-0472">Membrane</keyword>
<dbReference type="KEGG" id="pas:Pars_1253"/>
<evidence type="ECO:0000256" key="1">
    <source>
        <dbReference type="ARBA" id="ARBA00004651"/>
    </source>
</evidence>
<evidence type="ECO:0000256" key="7">
    <source>
        <dbReference type="RuleBase" id="RU363041"/>
    </source>
</evidence>
<feature type="transmembrane region" description="Helical" evidence="7">
    <location>
        <begin position="28"/>
        <end position="61"/>
    </location>
</feature>
<dbReference type="Proteomes" id="UP000001567">
    <property type="component" value="Chromosome"/>
</dbReference>
<name>A4WKA0_PYRAR</name>
<reference evidence="8 9" key="1">
    <citation type="submission" date="2007-04" db="EMBL/GenBank/DDBJ databases">
        <title>Complete sequence of Pyrobaculum arsenaticum DSM 13514.</title>
        <authorList>
            <consortium name="US DOE Joint Genome Institute"/>
            <person name="Copeland A."/>
            <person name="Lucas S."/>
            <person name="Lapidus A."/>
            <person name="Barry K."/>
            <person name="Glavina del Rio T."/>
            <person name="Dalin E."/>
            <person name="Tice H."/>
            <person name="Pitluck S."/>
            <person name="Chain P."/>
            <person name="Malfatti S."/>
            <person name="Shin M."/>
            <person name="Vergez L."/>
            <person name="Schmutz J."/>
            <person name="Larimer F."/>
            <person name="Land M."/>
            <person name="Hauser L."/>
            <person name="Kyrpides N."/>
            <person name="Mikhailova N."/>
            <person name="Cozen A.E."/>
            <person name="Fitz-Gibbon S.T."/>
            <person name="House C.H."/>
            <person name="Saltikov C."/>
            <person name="Lowe T.M."/>
            <person name="Richardson P."/>
        </authorList>
    </citation>
    <scope>NUCLEOTIDE SEQUENCE [LARGE SCALE GENOMIC DNA]</scope>
    <source>
        <strain evidence="9">ATCC 700994 / DSM 13514 / JCM 11321 / PZ6</strain>
    </source>
</reference>
<dbReference type="PhylomeDB" id="A4WKA0"/>
<feature type="transmembrane region" description="Helical" evidence="7">
    <location>
        <begin position="283"/>
        <end position="300"/>
    </location>
</feature>
<keyword evidence="3 7" id="KW-1003">Cell membrane</keyword>
<evidence type="ECO:0000256" key="6">
    <source>
        <dbReference type="ARBA" id="ARBA00023136"/>
    </source>
</evidence>
<organism evidence="8 9">
    <name type="scientific">Pyrobaculum arsenaticum (strain DSM 13514 / JCM 11321 / PZ6)</name>
    <dbReference type="NCBI Taxonomy" id="340102"/>
    <lineage>
        <taxon>Archaea</taxon>
        <taxon>Thermoproteota</taxon>
        <taxon>Thermoprotei</taxon>
        <taxon>Thermoproteales</taxon>
        <taxon>Thermoproteaceae</taxon>
        <taxon>Pyrobaculum</taxon>
    </lineage>
</organism>
<dbReference type="InterPro" id="IPR052017">
    <property type="entry name" value="TSUP"/>
</dbReference>
<dbReference type="AlphaFoldDB" id="A4WKA0"/>
<evidence type="ECO:0000256" key="3">
    <source>
        <dbReference type="ARBA" id="ARBA00022475"/>
    </source>
</evidence>
<dbReference type="HOGENOM" id="CLU_045498_5_2_2"/>
<feature type="transmembrane region" description="Helical" evidence="7">
    <location>
        <begin position="128"/>
        <end position="145"/>
    </location>
</feature>
<feature type="transmembrane region" description="Helical" evidence="7">
    <location>
        <begin position="68"/>
        <end position="89"/>
    </location>
</feature>
<dbReference type="PANTHER" id="PTHR30269">
    <property type="entry name" value="TRANSMEMBRANE PROTEIN YFCA"/>
    <property type="match status" value="1"/>
</dbReference>